<comment type="similarity">
    <text evidence="1">Belongs to the UPF0538 family.</text>
</comment>
<name>A0A1E3PN27_9ASCO</name>
<dbReference type="EMBL" id="KV454408">
    <property type="protein sequence ID" value="ODQ66846.1"/>
    <property type="molecule type" value="Genomic_DNA"/>
</dbReference>
<dbReference type="Proteomes" id="UP000095009">
    <property type="component" value="Unassembled WGS sequence"/>
</dbReference>
<dbReference type="PANTHER" id="PTHR18444:SF9">
    <property type="entry name" value="UPF0538 PROTEIN C2ORF76"/>
    <property type="match status" value="1"/>
</dbReference>
<keyword evidence="3" id="KW-1185">Reference proteome</keyword>
<protein>
    <submittedName>
        <fullName evidence="2">Uncharacterized protein</fullName>
    </submittedName>
</protein>
<sequence length="176" mass="20008">MNEVIDEPLTSTVRPGKLLIQTNILLKHLILPSVASAQNKFAILTLRVSSLAQLSVLTVRVIKSFPYRTVKYHVFQNVDITTVTAGEFLEKIQALVKTGSAFRAYRTVSLDTIKIYTKAHGSKSMNLVINFDDDAALILSDLNKTLQEYDIQNETELSVFNREAYEEFKRNPEEKW</sequence>
<dbReference type="OrthoDB" id="937at2759"/>
<reference evidence="2 3" key="1">
    <citation type="journal article" date="2016" name="Proc. Natl. Acad. Sci. U.S.A.">
        <title>Comparative genomics of biotechnologically important yeasts.</title>
        <authorList>
            <person name="Riley R."/>
            <person name="Haridas S."/>
            <person name="Wolfe K.H."/>
            <person name="Lopes M.R."/>
            <person name="Hittinger C.T."/>
            <person name="Goeker M."/>
            <person name="Salamov A.A."/>
            <person name="Wisecaver J.H."/>
            <person name="Long T.M."/>
            <person name="Calvey C.H."/>
            <person name="Aerts A.L."/>
            <person name="Barry K.W."/>
            <person name="Choi C."/>
            <person name="Clum A."/>
            <person name="Coughlan A.Y."/>
            <person name="Deshpande S."/>
            <person name="Douglass A.P."/>
            <person name="Hanson S.J."/>
            <person name="Klenk H.-P."/>
            <person name="LaButti K.M."/>
            <person name="Lapidus A."/>
            <person name="Lindquist E.A."/>
            <person name="Lipzen A.M."/>
            <person name="Meier-Kolthoff J.P."/>
            <person name="Ohm R.A."/>
            <person name="Otillar R.P."/>
            <person name="Pangilinan J.L."/>
            <person name="Peng Y."/>
            <person name="Rokas A."/>
            <person name="Rosa C.A."/>
            <person name="Scheuner C."/>
            <person name="Sibirny A.A."/>
            <person name="Slot J.C."/>
            <person name="Stielow J.B."/>
            <person name="Sun H."/>
            <person name="Kurtzman C.P."/>
            <person name="Blackwell M."/>
            <person name="Grigoriev I.V."/>
            <person name="Jeffries T.W."/>
        </authorList>
    </citation>
    <scope>NUCLEOTIDE SEQUENCE [LARGE SCALE GENOMIC DNA]</scope>
    <source>
        <strain evidence="2 3">DSM 6958</strain>
    </source>
</reference>
<gene>
    <name evidence="2" type="ORF">NADFUDRAFT_82542</name>
</gene>
<evidence type="ECO:0000313" key="3">
    <source>
        <dbReference type="Proteomes" id="UP000095009"/>
    </source>
</evidence>
<dbReference type="InterPro" id="IPR018794">
    <property type="entry name" value="UPF0538"/>
</dbReference>
<evidence type="ECO:0000256" key="1">
    <source>
        <dbReference type="ARBA" id="ARBA00007176"/>
    </source>
</evidence>
<proteinExistence type="inferred from homology"/>
<accession>A0A1E3PN27</accession>
<dbReference type="AlphaFoldDB" id="A0A1E3PN27"/>
<dbReference type="Pfam" id="PF10209">
    <property type="entry name" value="DUF2340"/>
    <property type="match status" value="1"/>
</dbReference>
<evidence type="ECO:0000313" key="2">
    <source>
        <dbReference type="EMBL" id="ODQ66846.1"/>
    </source>
</evidence>
<dbReference type="PANTHER" id="PTHR18444">
    <property type="entry name" value="UPF0538 FAMILY MEMBER"/>
    <property type="match status" value="1"/>
</dbReference>
<organism evidence="2 3">
    <name type="scientific">Nadsonia fulvescens var. elongata DSM 6958</name>
    <dbReference type="NCBI Taxonomy" id="857566"/>
    <lineage>
        <taxon>Eukaryota</taxon>
        <taxon>Fungi</taxon>
        <taxon>Dikarya</taxon>
        <taxon>Ascomycota</taxon>
        <taxon>Saccharomycotina</taxon>
        <taxon>Dipodascomycetes</taxon>
        <taxon>Dipodascales</taxon>
        <taxon>Dipodascales incertae sedis</taxon>
        <taxon>Nadsonia</taxon>
    </lineage>
</organism>